<evidence type="ECO:0000313" key="4">
    <source>
        <dbReference type="EMBL" id="MBP1889295.1"/>
    </source>
</evidence>
<dbReference type="Proteomes" id="UP000783390">
    <property type="component" value="Unassembled WGS sequence"/>
</dbReference>
<dbReference type="Gene3D" id="3.10.580.10">
    <property type="entry name" value="CBS-domain"/>
    <property type="match status" value="1"/>
</dbReference>
<dbReference type="InterPro" id="IPR027275">
    <property type="entry name" value="PRC-brl_dom"/>
</dbReference>
<dbReference type="SUPFAM" id="SSF158791">
    <property type="entry name" value="MgtE N-terminal domain-like"/>
    <property type="match status" value="1"/>
</dbReference>
<gene>
    <name evidence="4" type="ORF">J2Z53_000876</name>
</gene>
<keyword evidence="5" id="KW-1185">Reference proteome</keyword>
<dbReference type="Pfam" id="PF05239">
    <property type="entry name" value="PRC"/>
    <property type="match status" value="1"/>
</dbReference>
<dbReference type="Pfam" id="PF03448">
    <property type="entry name" value="MgtE_N"/>
    <property type="match status" value="1"/>
</dbReference>
<keyword evidence="1" id="KW-0129">CBS domain</keyword>
<dbReference type="SMART" id="SM00924">
    <property type="entry name" value="MgtE_N"/>
    <property type="match status" value="1"/>
</dbReference>
<dbReference type="SUPFAM" id="SSF54631">
    <property type="entry name" value="CBS-domain pair"/>
    <property type="match status" value="1"/>
</dbReference>
<evidence type="ECO:0000259" key="3">
    <source>
        <dbReference type="PROSITE" id="PS51371"/>
    </source>
</evidence>
<proteinExistence type="predicted"/>
<evidence type="ECO:0000313" key="5">
    <source>
        <dbReference type="Proteomes" id="UP000783390"/>
    </source>
</evidence>
<dbReference type="RefSeq" id="WP_209796006.1">
    <property type="nucleotide sequence ID" value="NZ_JAGGJZ010000002.1"/>
</dbReference>
<name>A0ABS4EZ79_9CLOT</name>
<dbReference type="CDD" id="cd04606">
    <property type="entry name" value="CBS_pair_Mg_transporter"/>
    <property type="match status" value="1"/>
</dbReference>
<dbReference type="InterPro" id="IPR006669">
    <property type="entry name" value="MgtE_transporter"/>
</dbReference>
<dbReference type="InterPro" id="IPR038076">
    <property type="entry name" value="MgtE_N_sf"/>
</dbReference>
<keyword evidence="2" id="KW-0175">Coiled coil</keyword>
<dbReference type="PANTHER" id="PTHR43773">
    <property type="entry name" value="MAGNESIUM TRANSPORTER MGTE"/>
    <property type="match status" value="1"/>
</dbReference>
<dbReference type="PROSITE" id="PS51371">
    <property type="entry name" value="CBS"/>
    <property type="match status" value="2"/>
</dbReference>
<reference evidence="4 5" key="1">
    <citation type="submission" date="2021-03" db="EMBL/GenBank/DDBJ databases">
        <title>Genomic Encyclopedia of Type Strains, Phase IV (KMG-IV): sequencing the most valuable type-strain genomes for metagenomic binning, comparative biology and taxonomic classification.</title>
        <authorList>
            <person name="Goeker M."/>
        </authorList>
    </citation>
    <scope>NUCLEOTIDE SEQUENCE [LARGE SCALE GENOMIC DNA]</scope>
    <source>
        <strain evidence="4 5">DSM 3984</strain>
    </source>
</reference>
<feature type="domain" description="CBS" evidence="3">
    <location>
        <begin position="293"/>
        <end position="355"/>
    </location>
</feature>
<dbReference type="Pfam" id="PF00571">
    <property type="entry name" value="CBS"/>
    <property type="match status" value="2"/>
</dbReference>
<feature type="domain" description="CBS" evidence="3">
    <location>
        <begin position="357"/>
        <end position="414"/>
    </location>
</feature>
<evidence type="ECO:0000256" key="1">
    <source>
        <dbReference type="PROSITE-ProRule" id="PRU00703"/>
    </source>
</evidence>
<feature type="coiled-coil region" evidence="2">
    <location>
        <begin position="251"/>
        <end position="287"/>
    </location>
</feature>
<dbReference type="SMART" id="SM00116">
    <property type="entry name" value="CBS"/>
    <property type="match status" value="2"/>
</dbReference>
<comment type="caution">
    <text evidence="4">The sequence shown here is derived from an EMBL/GenBank/DDBJ whole genome shotgun (WGS) entry which is preliminary data.</text>
</comment>
<protein>
    <submittedName>
        <fullName evidence="4">CBS domain-containing protein</fullName>
    </submittedName>
</protein>
<organism evidence="4 5">
    <name type="scientific">Clostridium moniliforme</name>
    <dbReference type="NCBI Taxonomy" id="39489"/>
    <lineage>
        <taxon>Bacteria</taxon>
        <taxon>Bacillati</taxon>
        <taxon>Bacillota</taxon>
        <taxon>Clostridia</taxon>
        <taxon>Eubacteriales</taxon>
        <taxon>Clostridiaceae</taxon>
        <taxon>Clostridium</taxon>
    </lineage>
</organism>
<dbReference type="PANTHER" id="PTHR43773:SF1">
    <property type="entry name" value="MAGNESIUM TRANSPORTER MGTE"/>
    <property type="match status" value="1"/>
</dbReference>
<dbReference type="InterPro" id="IPR000644">
    <property type="entry name" value="CBS_dom"/>
</dbReference>
<dbReference type="EMBL" id="JAGGJZ010000002">
    <property type="protein sequence ID" value="MBP1889295.1"/>
    <property type="molecule type" value="Genomic_DNA"/>
</dbReference>
<sequence length="422" mass="49001">MKQLTVFLYTNILGNKIYDEFNDVIGALKDVYVTTEDGYPRIIGYKVKRDGSIYHYEFRDINFYDNDGKVVIKTKGSKEILPRTYSYLLSRHLLDKKIVDINGKQVVRVDDLRIAKIAGEYRVVAVETGPLAKYRRMGIGWLAKFIYKILGKSYDDTVLMWDDVESLEMINNNLKLQVPYKKLSKLHPADLADILEELDSKSRKQVFESLDEDLAADALEELEQEYKGKIIKELSEIKAAELLENMPSDEIADLLDELDEEEREKILVNLEKEDADEVKELLEYEDETVGSIMAKDFISLNLDITVKETIDILKEMEPDEEVMYYIYITDKEDKLQGIISLRDLILSAGDKKLKEIMEDDFNVLKHEDDIEEAIELANKYDLLSVPVVDEEERLVGIVIIHDIIDEYLYPLWKKKNKKAKEK</sequence>
<evidence type="ECO:0000256" key="2">
    <source>
        <dbReference type="SAM" id="Coils"/>
    </source>
</evidence>
<dbReference type="Gene3D" id="1.25.60.10">
    <property type="entry name" value="MgtE N-terminal domain-like"/>
    <property type="match status" value="1"/>
</dbReference>
<dbReference type="InterPro" id="IPR046342">
    <property type="entry name" value="CBS_dom_sf"/>
</dbReference>
<dbReference type="InterPro" id="IPR006668">
    <property type="entry name" value="Mg_transptr_MgtE_intracell_dom"/>
</dbReference>
<accession>A0ABS4EZ79</accession>